<dbReference type="GO" id="GO:0051537">
    <property type="term" value="F:2 iron, 2 sulfur cluster binding"/>
    <property type="evidence" value="ECO:0007669"/>
    <property type="project" value="UniProtKB-KW"/>
</dbReference>
<dbReference type="PROSITE" id="PS51296">
    <property type="entry name" value="RIESKE"/>
    <property type="match status" value="1"/>
</dbReference>
<keyword evidence="7" id="KW-1185">Reference proteome</keyword>
<feature type="domain" description="Rieske" evidence="5">
    <location>
        <begin position="5"/>
        <end position="101"/>
    </location>
</feature>
<dbReference type="InterPro" id="IPR036922">
    <property type="entry name" value="Rieske_2Fe-2S_sf"/>
</dbReference>
<dbReference type="CDD" id="cd03528">
    <property type="entry name" value="Rieske_RO_ferredoxin"/>
    <property type="match status" value="1"/>
</dbReference>
<proteinExistence type="predicted"/>
<dbReference type="SUPFAM" id="SSF50022">
    <property type="entry name" value="ISP domain"/>
    <property type="match status" value="1"/>
</dbReference>
<dbReference type="InterPro" id="IPR017941">
    <property type="entry name" value="Rieske_2Fe-2S"/>
</dbReference>
<dbReference type="AlphaFoldDB" id="A0A972NWJ7"/>
<dbReference type="EMBL" id="WOEZ01000212">
    <property type="protein sequence ID" value="NPT60247.1"/>
    <property type="molecule type" value="Genomic_DNA"/>
</dbReference>
<comment type="caution">
    <text evidence="6">The sequence shown here is derived from an EMBL/GenBank/DDBJ whole genome shotgun (WGS) entry which is preliminary data.</text>
</comment>
<keyword evidence="2" id="KW-0479">Metal-binding</keyword>
<evidence type="ECO:0000259" key="5">
    <source>
        <dbReference type="PROSITE" id="PS51296"/>
    </source>
</evidence>
<sequence length="111" mass="11819">MQDHVRLCEITSVKEGAPVAINLPSLPSLAVYQIGTEYFVTDNQCTHGNGILTEGFQEGEVIECPFHGGAFNIKSGAASVPPCQIPLRTYSVEIDDGWISIRPSVSEGAAA</sequence>
<gene>
    <name evidence="6" type="ORF">GNZ13_38260</name>
</gene>
<dbReference type="RefSeq" id="WP_172174787.1">
    <property type="nucleotide sequence ID" value="NZ_WOEZ01000212.1"/>
</dbReference>
<accession>A0A972NWJ7</accession>
<evidence type="ECO:0000256" key="1">
    <source>
        <dbReference type="ARBA" id="ARBA00022714"/>
    </source>
</evidence>
<keyword evidence="4" id="KW-0411">Iron-sulfur</keyword>
<organism evidence="6 7">
    <name type="scientific">Paraburkholderia elongata</name>
    <dbReference type="NCBI Taxonomy" id="2675747"/>
    <lineage>
        <taxon>Bacteria</taxon>
        <taxon>Pseudomonadati</taxon>
        <taxon>Pseudomonadota</taxon>
        <taxon>Betaproteobacteria</taxon>
        <taxon>Burkholderiales</taxon>
        <taxon>Burkholderiaceae</taxon>
        <taxon>Paraburkholderia</taxon>
    </lineage>
</organism>
<dbReference type="Gene3D" id="2.102.10.10">
    <property type="entry name" value="Rieske [2Fe-2S] iron-sulphur domain"/>
    <property type="match status" value="1"/>
</dbReference>
<keyword evidence="3" id="KW-0408">Iron</keyword>
<dbReference type="Proteomes" id="UP000655523">
    <property type="component" value="Unassembled WGS sequence"/>
</dbReference>
<reference evidence="6 7" key="1">
    <citation type="submission" date="2019-11" db="EMBL/GenBank/DDBJ databases">
        <title>Metabolism of dissolved organic matter in forest soils.</title>
        <authorList>
            <person name="Cyle K.T."/>
            <person name="Wilhelm R.C."/>
            <person name="Martinez C.E."/>
        </authorList>
    </citation>
    <scope>NUCLEOTIDE SEQUENCE [LARGE SCALE GENOMIC DNA]</scope>
    <source>
        <strain evidence="6 7">5N</strain>
    </source>
</reference>
<evidence type="ECO:0000313" key="7">
    <source>
        <dbReference type="Proteomes" id="UP000655523"/>
    </source>
</evidence>
<name>A0A972NWJ7_9BURK</name>
<keyword evidence="1" id="KW-0001">2Fe-2S</keyword>
<evidence type="ECO:0000256" key="3">
    <source>
        <dbReference type="ARBA" id="ARBA00023004"/>
    </source>
</evidence>
<protein>
    <submittedName>
        <fullName evidence="6">Rieske 2Fe-2S domain-containing protein</fullName>
    </submittedName>
</protein>
<evidence type="ECO:0000256" key="2">
    <source>
        <dbReference type="ARBA" id="ARBA00022723"/>
    </source>
</evidence>
<evidence type="ECO:0000313" key="6">
    <source>
        <dbReference type="EMBL" id="NPT60247.1"/>
    </source>
</evidence>
<dbReference type="Pfam" id="PF00355">
    <property type="entry name" value="Rieske"/>
    <property type="match status" value="1"/>
</dbReference>
<dbReference type="GO" id="GO:0046872">
    <property type="term" value="F:metal ion binding"/>
    <property type="evidence" value="ECO:0007669"/>
    <property type="project" value="UniProtKB-KW"/>
</dbReference>
<evidence type="ECO:0000256" key="4">
    <source>
        <dbReference type="ARBA" id="ARBA00023014"/>
    </source>
</evidence>